<protein>
    <submittedName>
        <fullName evidence="2">Uncharacterized protein</fullName>
    </submittedName>
</protein>
<dbReference type="AlphaFoldDB" id="A0AAD7UJB9"/>
<comment type="caution">
    <text evidence="2">The sequence shown here is derived from an EMBL/GenBank/DDBJ whole genome shotgun (WGS) entry which is preliminary data.</text>
</comment>
<dbReference type="PANTHER" id="PTHR31834">
    <property type="entry name" value="INITIATION-SPECIFIC ALPHA-1,6-MANNOSYLTRANSFERASE"/>
    <property type="match status" value="1"/>
</dbReference>
<evidence type="ECO:0000313" key="3">
    <source>
        <dbReference type="Proteomes" id="UP001230188"/>
    </source>
</evidence>
<evidence type="ECO:0000313" key="2">
    <source>
        <dbReference type="EMBL" id="KAJ8608250.1"/>
    </source>
</evidence>
<keyword evidence="1" id="KW-0732">Signal</keyword>
<evidence type="ECO:0000256" key="1">
    <source>
        <dbReference type="SAM" id="SignalP"/>
    </source>
</evidence>
<name>A0AAD7UJB9_9STRA</name>
<feature type="chain" id="PRO_5042204824" evidence="1">
    <location>
        <begin position="20"/>
        <end position="312"/>
    </location>
</feature>
<dbReference type="GO" id="GO:0000009">
    <property type="term" value="F:alpha-1,6-mannosyltransferase activity"/>
    <property type="evidence" value="ECO:0007669"/>
    <property type="project" value="InterPro"/>
</dbReference>
<dbReference type="PANTHER" id="PTHR31834:SF1">
    <property type="entry name" value="INITIATION-SPECIFIC ALPHA-1,6-MANNOSYLTRANSFERASE"/>
    <property type="match status" value="1"/>
</dbReference>
<dbReference type="GO" id="GO:0006487">
    <property type="term" value="P:protein N-linked glycosylation"/>
    <property type="evidence" value="ECO:0007669"/>
    <property type="project" value="TreeGrafter"/>
</dbReference>
<feature type="signal peptide" evidence="1">
    <location>
        <begin position="1"/>
        <end position="19"/>
    </location>
</feature>
<dbReference type="Gene3D" id="3.90.550.20">
    <property type="match status" value="1"/>
</dbReference>
<dbReference type="InterPro" id="IPR029044">
    <property type="entry name" value="Nucleotide-diphossugar_trans"/>
</dbReference>
<dbReference type="InterPro" id="IPR039367">
    <property type="entry name" value="Och1-like"/>
</dbReference>
<gene>
    <name evidence="2" type="ORF">CTAYLR_009485</name>
</gene>
<dbReference type="Proteomes" id="UP001230188">
    <property type="component" value="Unassembled WGS sequence"/>
</dbReference>
<dbReference type="SUPFAM" id="SSF53448">
    <property type="entry name" value="Nucleotide-diphospho-sugar transferases"/>
    <property type="match status" value="1"/>
</dbReference>
<dbReference type="EMBL" id="JAQMWT010000178">
    <property type="protein sequence ID" value="KAJ8608250.1"/>
    <property type="molecule type" value="Genomic_DNA"/>
</dbReference>
<accession>A0AAD7UJB9</accession>
<dbReference type="GO" id="GO:0000136">
    <property type="term" value="C:mannan polymerase complex"/>
    <property type="evidence" value="ECO:0007669"/>
    <property type="project" value="TreeGrafter"/>
</dbReference>
<organism evidence="2 3">
    <name type="scientific">Chrysophaeum taylorii</name>
    <dbReference type="NCBI Taxonomy" id="2483200"/>
    <lineage>
        <taxon>Eukaryota</taxon>
        <taxon>Sar</taxon>
        <taxon>Stramenopiles</taxon>
        <taxon>Ochrophyta</taxon>
        <taxon>Pelagophyceae</taxon>
        <taxon>Pelagomonadales</taxon>
        <taxon>Pelagomonadaceae</taxon>
        <taxon>Chrysophaeum</taxon>
    </lineage>
</organism>
<proteinExistence type="predicted"/>
<sequence>MIKLLLLLLLLLLVATARAWKISKIVWQTVGEGKRQEKRFIEAHRRMVAANPNWAFEVVDDARMERMMAEEVGNVARAFMSINPRLGAARADLWRYSVLFVRGGVYADADVCIVEPLESWLRPDDECVALFEPTPFPYHDTGRVYAHDPTLSQDALAVYRRLGREGLWDEPPPSVGILDLNVAQWFLAAAPGHPAMGAARTRAASLLERWVDDNETAHLTTRMKVLYLTGPVVWNQAVRSVGGVRLLGICQAGCMSWPPWLYEGNYSRFRIDRLLLKFHCVHASLQERKASYIRADRSLPIKVPPPPPPPPP</sequence>
<dbReference type="Pfam" id="PF04488">
    <property type="entry name" value="Gly_transf_sug"/>
    <property type="match status" value="1"/>
</dbReference>
<dbReference type="InterPro" id="IPR007577">
    <property type="entry name" value="GlycoTrfase_DXD_sugar-bd_CS"/>
</dbReference>
<reference evidence="2" key="1">
    <citation type="submission" date="2023-01" db="EMBL/GenBank/DDBJ databases">
        <title>Metagenome sequencing of chrysophaentin producing Chrysophaeum taylorii.</title>
        <authorList>
            <person name="Davison J."/>
            <person name="Bewley C."/>
        </authorList>
    </citation>
    <scope>NUCLEOTIDE SEQUENCE</scope>
    <source>
        <strain evidence="2">NIES-1699</strain>
    </source>
</reference>
<keyword evidence="3" id="KW-1185">Reference proteome</keyword>